<dbReference type="RefSeq" id="WP_127705214.1">
    <property type="nucleotide sequence ID" value="NZ_SACK01000004.1"/>
</dbReference>
<evidence type="ECO:0000313" key="3">
    <source>
        <dbReference type="Proteomes" id="UP000282759"/>
    </source>
</evidence>
<feature type="signal peptide" evidence="1">
    <location>
        <begin position="1"/>
        <end position="19"/>
    </location>
</feature>
<keyword evidence="1" id="KW-0732">Signal</keyword>
<comment type="caution">
    <text evidence="2">The sequence shown here is derived from an EMBL/GenBank/DDBJ whole genome shotgun (WGS) entry which is preliminary data.</text>
</comment>
<reference evidence="2 3" key="1">
    <citation type="submission" date="2019-01" db="EMBL/GenBank/DDBJ databases">
        <authorList>
            <person name="Chen W.-M."/>
        </authorList>
    </citation>
    <scope>NUCLEOTIDE SEQUENCE [LARGE SCALE GENOMIC DNA]</scope>
    <source>
        <strain evidence="2 3">YBJ-36</strain>
    </source>
</reference>
<protein>
    <recommendedName>
        <fullName evidence="4">TonB C-terminal domain-containing protein</fullName>
    </recommendedName>
</protein>
<dbReference type="EMBL" id="SACK01000004">
    <property type="protein sequence ID" value="RVU00743.1"/>
    <property type="molecule type" value="Genomic_DNA"/>
</dbReference>
<name>A0A3S2V1J1_9SPHI</name>
<organism evidence="2 3">
    <name type="scientific">Mucilaginibacter limnophilus</name>
    <dbReference type="NCBI Taxonomy" id="1932778"/>
    <lineage>
        <taxon>Bacteria</taxon>
        <taxon>Pseudomonadati</taxon>
        <taxon>Bacteroidota</taxon>
        <taxon>Sphingobacteriia</taxon>
        <taxon>Sphingobacteriales</taxon>
        <taxon>Sphingobacteriaceae</taxon>
        <taxon>Mucilaginibacter</taxon>
    </lineage>
</organism>
<evidence type="ECO:0008006" key="4">
    <source>
        <dbReference type="Google" id="ProtNLM"/>
    </source>
</evidence>
<dbReference type="OrthoDB" id="797627at2"/>
<feature type="chain" id="PRO_5018572236" description="TonB C-terminal domain-containing protein" evidence="1">
    <location>
        <begin position="20"/>
        <end position="230"/>
    </location>
</feature>
<evidence type="ECO:0000313" key="2">
    <source>
        <dbReference type="EMBL" id="RVU00743.1"/>
    </source>
</evidence>
<proteinExistence type="predicted"/>
<sequence>MKKVLFVCFSFLFCLNCFAQQTIAIKGRIYNKFTEKYNVLADSPKLKHGLYQALYNKKIAVASGQYTRGKRTGLWHFYNIQGTPIQNYNYNTNTLLYESAADTVRGIKYFVDGNIDSIAKTTRPIKPGGVYFGYLPYISQFIMPKDLSDADPEYFGAVVELLVSPGGRLADYKIRVVSPDGQYNKVADMDMNFLTEEDKRFIPATINNQPVAVTIYIPCRITASGRLEYQ</sequence>
<dbReference type="Proteomes" id="UP000282759">
    <property type="component" value="Unassembled WGS sequence"/>
</dbReference>
<gene>
    <name evidence="2" type="ORF">EOD41_12180</name>
</gene>
<evidence type="ECO:0000256" key="1">
    <source>
        <dbReference type="SAM" id="SignalP"/>
    </source>
</evidence>
<keyword evidence="3" id="KW-1185">Reference proteome</keyword>
<accession>A0A3S2V1J1</accession>
<dbReference type="AlphaFoldDB" id="A0A3S2V1J1"/>